<name>A0AA88H2K0_NAELO</name>
<evidence type="ECO:0000313" key="4">
    <source>
        <dbReference type="Proteomes" id="UP000816034"/>
    </source>
</evidence>
<dbReference type="GO" id="GO:0006369">
    <property type="term" value="P:termination of RNA polymerase II transcription"/>
    <property type="evidence" value="ECO:0007669"/>
    <property type="project" value="InterPro"/>
</dbReference>
<dbReference type="InterPro" id="IPR002014">
    <property type="entry name" value="VHS_dom"/>
</dbReference>
<organism evidence="3 4">
    <name type="scientific">Naegleria lovaniensis</name>
    <name type="common">Amoeba</name>
    <dbReference type="NCBI Taxonomy" id="51637"/>
    <lineage>
        <taxon>Eukaryota</taxon>
        <taxon>Discoba</taxon>
        <taxon>Heterolobosea</taxon>
        <taxon>Tetramitia</taxon>
        <taxon>Eutetramitia</taxon>
        <taxon>Vahlkampfiidae</taxon>
        <taxon>Naegleria</taxon>
    </lineage>
</organism>
<evidence type="ECO:0008006" key="5">
    <source>
        <dbReference type="Google" id="ProtNLM"/>
    </source>
</evidence>
<dbReference type="InterPro" id="IPR047415">
    <property type="entry name" value="Pcf11_CID"/>
</dbReference>
<protein>
    <recommendedName>
        <fullName evidence="5">CID domain-containing protein</fullName>
    </recommendedName>
</protein>
<reference evidence="3 4" key="1">
    <citation type="journal article" date="2018" name="BMC Genomics">
        <title>The genome of Naegleria lovaniensis, the basis for a comparative approach to unravel pathogenicity factors of the human pathogenic amoeba N. fowleri.</title>
        <authorList>
            <person name="Liechti N."/>
            <person name="Schurch N."/>
            <person name="Bruggmann R."/>
            <person name="Wittwer M."/>
        </authorList>
    </citation>
    <scope>NUCLEOTIDE SEQUENCE [LARGE SCALE GENOMIC DNA]</scope>
    <source>
        <strain evidence="3 4">ATCC 30569</strain>
    </source>
</reference>
<dbReference type="PANTHER" id="PTHR15921">
    <property type="entry name" value="PRE-MRNA CLEAVAGE COMPLEX II"/>
    <property type="match status" value="1"/>
</dbReference>
<dbReference type="PANTHER" id="PTHR15921:SF3">
    <property type="entry name" value="PRE-MRNA CLEAVAGE COMPLEX 2 PROTEIN PCF11"/>
    <property type="match status" value="1"/>
</dbReference>
<dbReference type="RefSeq" id="XP_044554640.1">
    <property type="nucleotide sequence ID" value="XM_044687130.1"/>
</dbReference>
<dbReference type="AlphaFoldDB" id="A0AA88H2K0"/>
<feature type="domain" description="CID" evidence="2">
    <location>
        <begin position="57"/>
        <end position="187"/>
    </location>
</feature>
<dbReference type="EMBL" id="PYSW02000004">
    <property type="protein sequence ID" value="KAG2392746.1"/>
    <property type="molecule type" value="Genomic_DNA"/>
</dbReference>
<gene>
    <name evidence="3" type="ORF">C9374_011471</name>
</gene>
<evidence type="ECO:0000259" key="2">
    <source>
        <dbReference type="PROSITE" id="PS51391"/>
    </source>
</evidence>
<keyword evidence="4" id="KW-1185">Reference proteome</keyword>
<dbReference type="Proteomes" id="UP000816034">
    <property type="component" value="Unassembled WGS sequence"/>
</dbReference>
<feature type="domain" description="VHS" evidence="1">
    <location>
        <begin position="68"/>
        <end position="174"/>
    </location>
</feature>
<evidence type="ECO:0000313" key="3">
    <source>
        <dbReference type="EMBL" id="KAG2392746.1"/>
    </source>
</evidence>
<dbReference type="GO" id="GO:0031124">
    <property type="term" value="P:mRNA 3'-end processing"/>
    <property type="evidence" value="ECO:0007669"/>
    <property type="project" value="InterPro"/>
</dbReference>
<dbReference type="InterPro" id="IPR008942">
    <property type="entry name" value="ENTH_VHS"/>
</dbReference>
<dbReference type="Pfam" id="PF23228">
    <property type="entry name" value="zf_PCFS4"/>
    <property type="match status" value="1"/>
</dbReference>
<dbReference type="SUPFAM" id="SSF48464">
    <property type="entry name" value="ENTH/VHS domain"/>
    <property type="match status" value="1"/>
</dbReference>
<dbReference type="GO" id="GO:0005849">
    <property type="term" value="C:mRNA cleavage factor complex"/>
    <property type="evidence" value="ECO:0007669"/>
    <property type="project" value="TreeGrafter"/>
</dbReference>
<sequence length="435" mass="48840">MNRPNTTTGSIISSATMKKLPVDSVMMKKPSSSLRKPSKAAATIMMEQKNIHFPEETIPESVKEYSLALQRDLKINSLYDIQNLTNIAREEIHNAKHIAKAICTRIKTANDDEKLPSLYLLDSIAKNVGGAYITEFANNLVDVFYYSFKAQTKIETQTRYLKLLKTWEPIFGNQLVHTIEEKIMRLPTYGPNQVQDYATLVQKHANASIYVNPKKFVKQTSIDFSNAAHQKMETTRTLLSRSSRKQISEQVVLVPPNNTKKARHVCKICGLGFPNKQLSTQHDLSNSALHKVKSSHHTTSHQAFSRSWFDQSDDEWASSSSNNTNVERVSITCLDASSIFGEGFSKSPSREYSSSDEEENTIHSTVLAPLDQDDCAICGEAFERILDDSSGEWMIKNACLDPNSGSFVHCACLNPKKRAHSSDSNSSSDKRIKYF</sequence>
<comment type="caution">
    <text evidence="3">The sequence shown here is derived from an EMBL/GenBank/DDBJ whole genome shotgun (WGS) entry which is preliminary data.</text>
</comment>
<dbReference type="Pfam" id="PF04818">
    <property type="entry name" value="CID"/>
    <property type="match status" value="1"/>
</dbReference>
<dbReference type="GO" id="GO:0003729">
    <property type="term" value="F:mRNA binding"/>
    <property type="evidence" value="ECO:0007669"/>
    <property type="project" value="InterPro"/>
</dbReference>
<dbReference type="InterPro" id="IPR057242">
    <property type="entry name" value="PCFS4-like"/>
</dbReference>
<proteinExistence type="predicted"/>
<dbReference type="GO" id="GO:0005737">
    <property type="term" value="C:cytoplasm"/>
    <property type="evidence" value="ECO:0007669"/>
    <property type="project" value="TreeGrafter"/>
</dbReference>
<dbReference type="GO" id="GO:0000993">
    <property type="term" value="F:RNA polymerase II complex binding"/>
    <property type="evidence" value="ECO:0007669"/>
    <property type="project" value="InterPro"/>
</dbReference>
<dbReference type="GeneID" id="68103925"/>
<accession>A0AA88H2K0</accession>
<dbReference type="PROSITE" id="PS51391">
    <property type="entry name" value="CID"/>
    <property type="match status" value="1"/>
</dbReference>
<dbReference type="PROSITE" id="PS50179">
    <property type="entry name" value="VHS"/>
    <property type="match status" value="1"/>
</dbReference>
<dbReference type="GO" id="GO:0043130">
    <property type="term" value="F:ubiquitin binding"/>
    <property type="evidence" value="ECO:0007669"/>
    <property type="project" value="InterPro"/>
</dbReference>
<dbReference type="CDD" id="cd16982">
    <property type="entry name" value="CID_Pcf11"/>
    <property type="match status" value="1"/>
</dbReference>
<dbReference type="InterPro" id="IPR045154">
    <property type="entry name" value="PCF11-like"/>
</dbReference>
<dbReference type="SMART" id="SM00582">
    <property type="entry name" value="RPR"/>
    <property type="match status" value="1"/>
</dbReference>
<dbReference type="Gene3D" id="1.25.40.90">
    <property type="match status" value="1"/>
</dbReference>
<dbReference type="InterPro" id="IPR006569">
    <property type="entry name" value="CID_dom"/>
</dbReference>
<evidence type="ECO:0000259" key="1">
    <source>
        <dbReference type="PROSITE" id="PS50179"/>
    </source>
</evidence>
<dbReference type="GO" id="GO:0035091">
    <property type="term" value="F:phosphatidylinositol binding"/>
    <property type="evidence" value="ECO:0007669"/>
    <property type="project" value="InterPro"/>
</dbReference>